<feature type="domain" description="N-acetyltransferase" evidence="4">
    <location>
        <begin position="11"/>
        <end position="179"/>
    </location>
</feature>
<dbReference type="PANTHER" id="PTHR43792">
    <property type="entry name" value="GNAT FAMILY, PUTATIVE (AFU_ORTHOLOGUE AFUA_3G00765)-RELATED-RELATED"/>
    <property type="match status" value="1"/>
</dbReference>
<dbReference type="EMBL" id="VIWY01000005">
    <property type="protein sequence ID" value="TWG12796.1"/>
    <property type="molecule type" value="Genomic_DNA"/>
</dbReference>
<comment type="caution">
    <text evidence="5">The sequence shown here is derived from an EMBL/GenBank/DDBJ whole genome shotgun (WGS) entry which is preliminary data.</text>
</comment>
<dbReference type="Pfam" id="PF13302">
    <property type="entry name" value="Acetyltransf_3"/>
    <property type="match status" value="1"/>
</dbReference>
<dbReference type="SUPFAM" id="SSF55729">
    <property type="entry name" value="Acyl-CoA N-acyltransferases (Nat)"/>
    <property type="match status" value="1"/>
</dbReference>
<evidence type="ECO:0000313" key="5">
    <source>
        <dbReference type="EMBL" id="TWG12796.1"/>
    </source>
</evidence>
<protein>
    <submittedName>
        <fullName evidence="5">[SSU ribosomal protein S5P]-alanine acetyltransferase</fullName>
    </submittedName>
</protein>
<reference evidence="5 6" key="1">
    <citation type="submission" date="2019-06" db="EMBL/GenBank/DDBJ databases">
        <title>Sequencing the genomes of 1000 actinobacteria strains.</title>
        <authorList>
            <person name="Klenk H.-P."/>
        </authorList>
    </citation>
    <scope>NUCLEOTIDE SEQUENCE [LARGE SCALE GENOMIC DNA]</scope>
    <source>
        <strain evidence="5 6">DSM 43866</strain>
    </source>
</reference>
<dbReference type="InterPro" id="IPR016181">
    <property type="entry name" value="Acyl_CoA_acyltransferase"/>
</dbReference>
<dbReference type="RefSeq" id="WP_122978677.1">
    <property type="nucleotide sequence ID" value="NZ_BOMX01000088.1"/>
</dbReference>
<evidence type="ECO:0000259" key="4">
    <source>
        <dbReference type="PROSITE" id="PS51186"/>
    </source>
</evidence>
<name>A0A561VMF0_ACTTI</name>
<keyword evidence="6" id="KW-1185">Reference proteome</keyword>
<gene>
    <name evidence="5" type="ORF">FHX34_105664</name>
</gene>
<keyword evidence="5" id="KW-0687">Ribonucleoprotein</keyword>
<organism evidence="5 6">
    <name type="scientific">Actinoplanes teichomyceticus</name>
    <dbReference type="NCBI Taxonomy" id="1867"/>
    <lineage>
        <taxon>Bacteria</taxon>
        <taxon>Bacillati</taxon>
        <taxon>Actinomycetota</taxon>
        <taxon>Actinomycetes</taxon>
        <taxon>Micromonosporales</taxon>
        <taxon>Micromonosporaceae</taxon>
        <taxon>Actinoplanes</taxon>
    </lineage>
</organism>
<sequence>MTILAELPGGVILRCLADGDAPALLDAYVRNRDHLRPFYPPRPDSFWTLDGQRKGLDSLLRQHADGTLFACALQRGDRIVGCASLHGIVLGPMCSTSLGYWVDAGEVGKGLAGATVANLCRIADQELGLHRVEASTGQTNLASQRVLTKNGFRHFGTARDYLYLDGTWQDSLLFQRVLNDRPPVTR</sequence>
<dbReference type="Proteomes" id="UP000320239">
    <property type="component" value="Unassembled WGS sequence"/>
</dbReference>
<dbReference type="InterPro" id="IPR051531">
    <property type="entry name" value="N-acetyltransferase"/>
</dbReference>
<keyword evidence="5" id="KW-0689">Ribosomal protein</keyword>
<evidence type="ECO:0000313" key="6">
    <source>
        <dbReference type="Proteomes" id="UP000320239"/>
    </source>
</evidence>
<dbReference type="Gene3D" id="3.40.630.30">
    <property type="match status" value="1"/>
</dbReference>
<evidence type="ECO:0000256" key="3">
    <source>
        <dbReference type="ARBA" id="ARBA00038502"/>
    </source>
</evidence>
<dbReference type="GO" id="GO:0005840">
    <property type="term" value="C:ribosome"/>
    <property type="evidence" value="ECO:0007669"/>
    <property type="project" value="UniProtKB-KW"/>
</dbReference>
<dbReference type="GO" id="GO:0008999">
    <property type="term" value="F:protein-N-terminal-alanine acetyltransferase activity"/>
    <property type="evidence" value="ECO:0007669"/>
    <property type="project" value="TreeGrafter"/>
</dbReference>
<dbReference type="PROSITE" id="PS51186">
    <property type="entry name" value="GNAT"/>
    <property type="match status" value="1"/>
</dbReference>
<dbReference type="AlphaFoldDB" id="A0A561VMF0"/>
<evidence type="ECO:0000256" key="1">
    <source>
        <dbReference type="ARBA" id="ARBA00022679"/>
    </source>
</evidence>
<proteinExistence type="inferred from homology"/>
<dbReference type="InterPro" id="IPR000182">
    <property type="entry name" value="GNAT_dom"/>
</dbReference>
<accession>A0A561VMF0</accession>
<dbReference type="PANTHER" id="PTHR43792:SF8">
    <property type="entry name" value="[RIBOSOMAL PROTEIN US5]-ALANINE N-ACETYLTRANSFERASE"/>
    <property type="match status" value="1"/>
</dbReference>
<comment type="similarity">
    <text evidence="3">Belongs to the acetyltransferase family. RimJ subfamily.</text>
</comment>
<evidence type="ECO:0000256" key="2">
    <source>
        <dbReference type="ARBA" id="ARBA00023315"/>
    </source>
</evidence>
<keyword evidence="2" id="KW-0012">Acyltransferase</keyword>
<keyword evidence="1 5" id="KW-0808">Transferase</keyword>
<dbReference type="GO" id="GO:0005737">
    <property type="term" value="C:cytoplasm"/>
    <property type="evidence" value="ECO:0007669"/>
    <property type="project" value="TreeGrafter"/>
</dbReference>
<dbReference type="OrthoDB" id="5242221at2"/>